<dbReference type="EMBL" id="JBHTHX010003224">
    <property type="protein sequence ID" value="MFD0891484.1"/>
    <property type="molecule type" value="Genomic_DNA"/>
</dbReference>
<dbReference type="GO" id="GO:0005524">
    <property type="term" value="F:ATP binding"/>
    <property type="evidence" value="ECO:0007669"/>
    <property type="project" value="UniProtKB-KW"/>
</dbReference>
<keyword evidence="1" id="KW-0547">Nucleotide-binding</keyword>
<protein>
    <submittedName>
        <fullName evidence="1">Peptide ABC transporter ATP-binding protein</fullName>
    </submittedName>
</protein>
<keyword evidence="1" id="KW-0067">ATP-binding</keyword>
<gene>
    <name evidence="1" type="ORF">ACFQ08_43630</name>
</gene>
<feature type="non-terminal residue" evidence="1">
    <location>
        <position position="1"/>
    </location>
</feature>
<proteinExistence type="predicted"/>
<evidence type="ECO:0000313" key="2">
    <source>
        <dbReference type="Proteomes" id="UP001597024"/>
    </source>
</evidence>
<dbReference type="Gene3D" id="3.40.50.300">
    <property type="entry name" value="P-loop containing nucleotide triphosphate hydrolases"/>
    <property type="match status" value="1"/>
</dbReference>
<organism evidence="1 2">
    <name type="scientific">Streptosporangium algeriense</name>
    <dbReference type="NCBI Taxonomy" id="1682748"/>
    <lineage>
        <taxon>Bacteria</taxon>
        <taxon>Bacillati</taxon>
        <taxon>Actinomycetota</taxon>
        <taxon>Actinomycetes</taxon>
        <taxon>Streptosporangiales</taxon>
        <taxon>Streptosporangiaceae</taxon>
        <taxon>Streptosporangium</taxon>
    </lineage>
</organism>
<name>A0ABW3E5V4_9ACTN</name>
<keyword evidence="2" id="KW-1185">Reference proteome</keyword>
<dbReference type="InterPro" id="IPR027417">
    <property type="entry name" value="P-loop_NTPase"/>
</dbReference>
<reference evidence="2" key="1">
    <citation type="journal article" date="2019" name="Int. J. Syst. Evol. Microbiol.">
        <title>The Global Catalogue of Microorganisms (GCM) 10K type strain sequencing project: providing services to taxonomists for standard genome sequencing and annotation.</title>
        <authorList>
            <consortium name="The Broad Institute Genomics Platform"/>
            <consortium name="The Broad Institute Genome Sequencing Center for Infectious Disease"/>
            <person name="Wu L."/>
            <person name="Ma J."/>
        </authorList>
    </citation>
    <scope>NUCLEOTIDE SEQUENCE [LARGE SCALE GENOMIC DNA]</scope>
    <source>
        <strain evidence="2">CCUG 62974</strain>
    </source>
</reference>
<sequence length="43" mass="4771">PASPPSGCRFRTRCWKARDVCAEQEPPLQARFSTGHAVACHFV</sequence>
<dbReference type="Proteomes" id="UP001597024">
    <property type="component" value="Unassembled WGS sequence"/>
</dbReference>
<evidence type="ECO:0000313" key="1">
    <source>
        <dbReference type="EMBL" id="MFD0891484.1"/>
    </source>
</evidence>
<comment type="caution">
    <text evidence="1">The sequence shown here is derived from an EMBL/GenBank/DDBJ whole genome shotgun (WGS) entry which is preliminary data.</text>
</comment>
<accession>A0ABW3E5V4</accession>